<dbReference type="Proteomes" id="UP000770717">
    <property type="component" value="Unassembled WGS sequence"/>
</dbReference>
<dbReference type="InterPro" id="IPR036397">
    <property type="entry name" value="RNaseH_sf"/>
</dbReference>
<dbReference type="Pfam" id="PF01612">
    <property type="entry name" value="DNA_pol_A_exo1"/>
    <property type="match status" value="1"/>
</dbReference>
<dbReference type="OrthoDB" id="10261556at2759"/>
<dbReference type="Gene3D" id="3.30.420.10">
    <property type="entry name" value="Ribonuclease H-like superfamily/Ribonuclease H"/>
    <property type="match status" value="1"/>
</dbReference>
<dbReference type="GO" id="GO:0008408">
    <property type="term" value="F:3'-5' exonuclease activity"/>
    <property type="evidence" value="ECO:0007669"/>
    <property type="project" value="InterPro"/>
</dbReference>
<dbReference type="GO" id="GO:0003676">
    <property type="term" value="F:nucleic acid binding"/>
    <property type="evidence" value="ECO:0007669"/>
    <property type="project" value="InterPro"/>
</dbReference>
<accession>A0A8J6E8B1</accession>
<dbReference type="EMBL" id="WNTK01019875">
    <property type="protein sequence ID" value="KAG9461543.1"/>
    <property type="molecule type" value="Genomic_DNA"/>
</dbReference>
<reference evidence="2" key="1">
    <citation type="thesis" date="2020" institute="ProQuest LLC" country="789 East Eisenhower Parkway, Ann Arbor, MI, USA">
        <title>Comparative Genomics and Chromosome Evolution.</title>
        <authorList>
            <person name="Mudd A.B."/>
        </authorList>
    </citation>
    <scope>NUCLEOTIDE SEQUENCE</scope>
    <source>
        <strain evidence="2">HN-11 Male</strain>
        <tissue evidence="2">Kidney and liver</tissue>
    </source>
</reference>
<feature type="non-terminal residue" evidence="2">
    <location>
        <position position="1"/>
    </location>
</feature>
<organism evidence="2 3">
    <name type="scientific">Eleutherodactylus coqui</name>
    <name type="common">Puerto Rican coqui</name>
    <dbReference type="NCBI Taxonomy" id="57060"/>
    <lineage>
        <taxon>Eukaryota</taxon>
        <taxon>Metazoa</taxon>
        <taxon>Chordata</taxon>
        <taxon>Craniata</taxon>
        <taxon>Vertebrata</taxon>
        <taxon>Euteleostomi</taxon>
        <taxon>Amphibia</taxon>
        <taxon>Batrachia</taxon>
        <taxon>Anura</taxon>
        <taxon>Neobatrachia</taxon>
        <taxon>Hyloidea</taxon>
        <taxon>Eleutherodactylidae</taxon>
        <taxon>Eleutherodactylinae</taxon>
        <taxon>Eleutherodactylus</taxon>
        <taxon>Eleutherodactylus</taxon>
    </lineage>
</organism>
<dbReference type="PANTHER" id="PTHR47765:SF2">
    <property type="entry name" value="EXONUCLEASE MUT-7 HOMOLOG"/>
    <property type="match status" value="1"/>
</dbReference>
<evidence type="ECO:0000313" key="3">
    <source>
        <dbReference type="Proteomes" id="UP000770717"/>
    </source>
</evidence>
<feature type="domain" description="3'-5' exonuclease" evidence="1">
    <location>
        <begin position="2"/>
        <end position="62"/>
    </location>
</feature>
<sequence>LRCKEKWSLNGLVKHLLNKQLLKDDSVRCSDWDRLPLSEEQKLYAASDAYAGLLIYQKLESMNEKERLALSAPTGVSSGSTEVKNKLSGLSQELLNLMDLVPGNFEAQR</sequence>
<dbReference type="SUPFAM" id="SSF53098">
    <property type="entry name" value="Ribonuclease H-like"/>
    <property type="match status" value="1"/>
</dbReference>
<keyword evidence="3" id="KW-1185">Reference proteome</keyword>
<dbReference type="InterPro" id="IPR052408">
    <property type="entry name" value="Exonuclease_MUT-7-like"/>
</dbReference>
<proteinExistence type="predicted"/>
<dbReference type="GO" id="GO:0006139">
    <property type="term" value="P:nucleobase-containing compound metabolic process"/>
    <property type="evidence" value="ECO:0007669"/>
    <property type="project" value="InterPro"/>
</dbReference>
<evidence type="ECO:0000259" key="1">
    <source>
        <dbReference type="Pfam" id="PF01612"/>
    </source>
</evidence>
<dbReference type="AlphaFoldDB" id="A0A8J6E8B1"/>
<dbReference type="InterPro" id="IPR002562">
    <property type="entry name" value="3'-5'_exonuclease_dom"/>
</dbReference>
<gene>
    <name evidence="2" type="ORF">GDO78_016463</name>
</gene>
<dbReference type="PANTHER" id="PTHR47765">
    <property type="entry name" value="3'-5' EXONUCLEASE DOMAIN-CONTAINING PROTEIN"/>
    <property type="match status" value="1"/>
</dbReference>
<dbReference type="InterPro" id="IPR012337">
    <property type="entry name" value="RNaseH-like_sf"/>
</dbReference>
<evidence type="ECO:0000313" key="2">
    <source>
        <dbReference type="EMBL" id="KAG9461543.1"/>
    </source>
</evidence>
<name>A0A8J6E8B1_ELECQ</name>
<comment type="caution">
    <text evidence="2">The sequence shown here is derived from an EMBL/GenBank/DDBJ whole genome shotgun (WGS) entry which is preliminary data.</text>
</comment>
<protein>
    <recommendedName>
        <fullName evidence="1">3'-5' exonuclease domain-containing protein</fullName>
    </recommendedName>
</protein>